<accession>A0A1Y1LYY3</accession>
<evidence type="ECO:0008006" key="2">
    <source>
        <dbReference type="Google" id="ProtNLM"/>
    </source>
</evidence>
<dbReference type="Gene3D" id="3.40.395.10">
    <property type="entry name" value="Adenoviral Proteinase, Chain A"/>
    <property type="match status" value="1"/>
</dbReference>
<dbReference type="AlphaFoldDB" id="A0A1Y1LYY3"/>
<proteinExistence type="predicted"/>
<sequence>MNTLELQRALNLIQKKAARAVFASDELIRASVRRPFAAIVNTDVSTRTGQHWNGIYIDEDGNGEYFDSFGRPPTGLHLKFLKKHARKFTFNSRVLQHPLSTYCGQYCLMYLVFKFNNLSLKEFVDMFNNDLECNDDIIDLLYNMTFYKVNLID</sequence>
<dbReference type="InterPro" id="IPR038765">
    <property type="entry name" value="Papain-like_cys_pep_sf"/>
</dbReference>
<dbReference type="SUPFAM" id="SSF54001">
    <property type="entry name" value="Cysteine proteinases"/>
    <property type="match status" value="1"/>
</dbReference>
<protein>
    <recommendedName>
        <fullName evidence="2">Ubiquitin-like protease family profile domain-containing protein</fullName>
    </recommendedName>
</protein>
<reference evidence="1" key="1">
    <citation type="journal article" date="2016" name="Sci. Rep.">
        <title>Molecular characterization of firefly nuptial gifts: a multi-omics approach sheds light on postcopulatory sexual selection.</title>
        <authorList>
            <person name="Al-Wathiqui N."/>
            <person name="Fallon T.R."/>
            <person name="South A."/>
            <person name="Weng J.K."/>
            <person name="Lewis S.M."/>
        </authorList>
    </citation>
    <scope>NUCLEOTIDE SEQUENCE</scope>
</reference>
<evidence type="ECO:0000313" key="1">
    <source>
        <dbReference type="EMBL" id="JAV78291.1"/>
    </source>
</evidence>
<organism evidence="1">
    <name type="scientific">Photinus pyralis</name>
    <name type="common">Common eastern firefly</name>
    <name type="synonym">Lampyris pyralis</name>
    <dbReference type="NCBI Taxonomy" id="7054"/>
    <lineage>
        <taxon>Eukaryota</taxon>
        <taxon>Metazoa</taxon>
        <taxon>Ecdysozoa</taxon>
        <taxon>Arthropoda</taxon>
        <taxon>Hexapoda</taxon>
        <taxon>Insecta</taxon>
        <taxon>Pterygota</taxon>
        <taxon>Neoptera</taxon>
        <taxon>Endopterygota</taxon>
        <taxon>Coleoptera</taxon>
        <taxon>Polyphaga</taxon>
        <taxon>Elateriformia</taxon>
        <taxon>Elateroidea</taxon>
        <taxon>Lampyridae</taxon>
        <taxon>Lampyrinae</taxon>
        <taxon>Photinus</taxon>
    </lineage>
</organism>
<name>A0A1Y1LYY3_PHOPY</name>
<dbReference type="EMBL" id="GEZM01044344">
    <property type="protein sequence ID" value="JAV78291.1"/>
    <property type="molecule type" value="Transcribed_RNA"/>
</dbReference>